<reference evidence="1" key="1">
    <citation type="journal article" date="2020" name="mSystems">
        <title>Genome- and Community-Level Interaction Insights into Carbon Utilization and Element Cycling Functions of Hydrothermarchaeota in Hydrothermal Sediment.</title>
        <authorList>
            <person name="Zhou Z."/>
            <person name="Liu Y."/>
            <person name="Xu W."/>
            <person name="Pan J."/>
            <person name="Luo Z.H."/>
            <person name="Li M."/>
        </authorList>
    </citation>
    <scope>NUCLEOTIDE SEQUENCE [LARGE SCALE GENOMIC DNA]</scope>
    <source>
        <strain evidence="1">SpSt-961</strain>
    </source>
</reference>
<dbReference type="EMBL" id="DTOZ01000037">
    <property type="protein sequence ID" value="HGE77577.1"/>
    <property type="molecule type" value="Genomic_DNA"/>
</dbReference>
<accession>A0A7V3VTI7</accession>
<gene>
    <name evidence="1" type="ORF">ENX68_01080</name>
</gene>
<sequence length="197" mass="22560">MMTNVLSLIIFTITISSTNGDYFADVVYSGGTELITASFKLYDHNGNMFYHIINPEAITFFISNTGEVFATNEQALFLYRRDGEVKFLRKLNYPNGFSFSPDNTYFFASDRDGIYGYSMSGKLTFQYNPGRLFASTENAKKFVVVSNDSLFYYEKGDLKFVRKVSSPFVRKVYFSDESTIKVELPDTTELIKLIKED</sequence>
<evidence type="ECO:0000313" key="1">
    <source>
        <dbReference type="EMBL" id="HGE77577.1"/>
    </source>
</evidence>
<dbReference type="SUPFAM" id="SSF50956">
    <property type="entry name" value="Thermostable phytase (3-phytase)"/>
    <property type="match status" value="1"/>
</dbReference>
<name>A0A7V3VTI7_UNCW3</name>
<proteinExistence type="predicted"/>
<organism evidence="1">
    <name type="scientific">candidate division WOR-3 bacterium</name>
    <dbReference type="NCBI Taxonomy" id="2052148"/>
    <lineage>
        <taxon>Bacteria</taxon>
        <taxon>Bacteria division WOR-3</taxon>
    </lineage>
</organism>
<comment type="caution">
    <text evidence="1">The sequence shown here is derived from an EMBL/GenBank/DDBJ whole genome shotgun (WGS) entry which is preliminary data.</text>
</comment>
<dbReference type="AlphaFoldDB" id="A0A7V3VTI7"/>
<protein>
    <recommendedName>
        <fullName evidence="2">WD40 repeat domain-containing protein</fullName>
    </recommendedName>
</protein>
<evidence type="ECO:0008006" key="2">
    <source>
        <dbReference type="Google" id="ProtNLM"/>
    </source>
</evidence>